<dbReference type="SMART" id="SM00108">
    <property type="entry name" value="B_lectin"/>
    <property type="match status" value="1"/>
</dbReference>
<feature type="chain" id="PRO_5043018253" description="Receptor-like serine/threonine-protein kinase" evidence="19">
    <location>
        <begin position="25"/>
        <end position="838"/>
    </location>
</feature>
<keyword evidence="5 19" id="KW-0732">Signal</keyword>
<evidence type="ECO:0000256" key="9">
    <source>
        <dbReference type="ARBA" id="ARBA00022989"/>
    </source>
</evidence>
<dbReference type="InterPro" id="IPR024171">
    <property type="entry name" value="SRK-like_kinase"/>
</dbReference>
<dbReference type="InterPro" id="IPR000719">
    <property type="entry name" value="Prot_kinase_dom"/>
</dbReference>
<keyword evidence="8 15" id="KW-0067">ATP-binding</keyword>
<dbReference type="Gene3D" id="2.90.10.10">
    <property type="entry name" value="Bulb-type lectin domain"/>
    <property type="match status" value="1"/>
</dbReference>
<dbReference type="GO" id="GO:0004674">
    <property type="term" value="F:protein serine/threonine kinase activity"/>
    <property type="evidence" value="ECO:0007669"/>
    <property type="project" value="UniProtKB-KW"/>
</dbReference>
<protein>
    <recommendedName>
        <fullName evidence="15">Receptor-like serine/threonine-protein kinase</fullName>
        <ecNumber evidence="15">2.7.11.1</ecNumber>
    </recommendedName>
</protein>
<keyword evidence="25" id="KW-1185">Reference proteome</keyword>
<evidence type="ECO:0000256" key="6">
    <source>
        <dbReference type="ARBA" id="ARBA00022741"/>
    </source>
</evidence>
<dbReference type="InterPro" id="IPR000742">
    <property type="entry name" value="EGF"/>
</dbReference>
<comment type="similarity">
    <text evidence="15">Belongs to the protein kinase superfamily. Ser/Thr protein kinase family.</text>
</comment>
<evidence type="ECO:0000256" key="16">
    <source>
        <dbReference type="PROSITE-ProRule" id="PRU00076"/>
    </source>
</evidence>
<evidence type="ECO:0000259" key="23">
    <source>
        <dbReference type="PROSITE" id="PS50948"/>
    </source>
</evidence>
<dbReference type="SUPFAM" id="SSF51110">
    <property type="entry name" value="alpha-D-mannose-specific plant lectins"/>
    <property type="match status" value="1"/>
</dbReference>
<dbReference type="InterPro" id="IPR001480">
    <property type="entry name" value="Bulb-type_lectin_dom"/>
</dbReference>
<dbReference type="AlphaFoldDB" id="A0AAP0C365"/>
<keyword evidence="7 15" id="KW-0418">Kinase</keyword>
<dbReference type="GO" id="GO:0005524">
    <property type="term" value="F:ATP binding"/>
    <property type="evidence" value="ECO:0007669"/>
    <property type="project" value="UniProtKB-UniRule"/>
</dbReference>
<dbReference type="InterPro" id="IPR021820">
    <property type="entry name" value="S-locus_recpt_kinase_C"/>
</dbReference>
<evidence type="ECO:0000313" key="25">
    <source>
        <dbReference type="Proteomes" id="UP001408789"/>
    </source>
</evidence>
<feature type="domain" description="EGF-like" evidence="21">
    <location>
        <begin position="290"/>
        <end position="326"/>
    </location>
</feature>
<dbReference type="Pfam" id="PF01453">
    <property type="entry name" value="B_lectin"/>
    <property type="match status" value="1"/>
</dbReference>
<dbReference type="FunFam" id="2.90.10.10:FF:000005">
    <property type="entry name" value="G-type lectin S-receptor-like serine/threonine-protein kinase"/>
    <property type="match status" value="1"/>
</dbReference>
<dbReference type="Gene3D" id="1.10.510.10">
    <property type="entry name" value="Transferase(Phosphotransferase) domain 1"/>
    <property type="match status" value="1"/>
</dbReference>
<evidence type="ECO:0000256" key="2">
    <source>
        <dbReference type="ARBA" id="ARBA00022527"/>
    </source>
</evidence>
<evidence type="ECO:0000256" key="5">
    <source>
        <dbReference type="ARBA" id="ARBA00022729"/>
    </source>
</evidence>
<dbReference type="PANTHER" id="PTHR32444:SF224">
    <property type="entry name" value="NON-SPECIFIC SERINE_THREONINE PROTEIN KINASE"/>
    <property type="match status" value="1"/>
</dbReference>
<dbReference type="PROSITE" id="PS50026">
    <property type="entry name" value="EGF_3"/>
    <property type="match status" value="1"/>
</dbReference>
<dbReference type="InterPro" id="IPR001245">
    <property type="entry name" value="Ser-Thr/Tyr_kinase_cat_dom"/>
</dbReference>
<dbReference type="SMART" id="SM00473">
    <property type="entry name" value="PAN_AP"/>
    <property type="match status" value="1"/>
</dbReference>
<dbReference type="InterPro" id="IPR003609">
    <property type="entry name" value="Pan_app"/>
</dbReference>
<dbReference type="Pfam" id="PF08276">
    <property type="entry name" value="PAN_2"/>
    <property type="match status" value="1"/>
</dbReference>
<organism evidence="24 25">
    <name type="scientific">Deinandra increscens subsp. villosa</name>
    <dbReference type="NCBI Taxonomy" id="3103831"/>
    <lineage>
        <taxon>Eukaryota</taxon>
        <taxon>Viridiplantae</taxon>
        <taxon>Streptophyta</taxon>
        <taxon>Embryophyta</taxon>
        <taxon>Tracheophyta</taxon>
        <taxon>Spermatophyta</taxon>
        <taxon>Magnoliopsida</taxon>
        <taxon>eudicotyledons</taxon>
        <taxon>Gunneridae</taxon>
        <taxon>Pentapetalae</taxon>
        <taxon>asterids</taxon>
        <taxon>campanulids</taxon>
        <taxon>Asterales</taxon>
        <taxon>Asteraceae</taxon>
        <taxon>Asteroideae</taxon>
        <taxon>Heliantheae alliance</taxon>
        <taxon>Madieae</taxon>
        <taxon>Madiinae</taxon>
        <taxon>Deinandra</taxon>
    </lineage>
</organism>
<dbReference type="PIRSF" id="PIRSF000641">
    <property type="entry name" value="SRK"/>
    <property type="match status" value="1"/>
</dbReference>
<dbReference type="PANTHER" id="PTHR32444">
    <property type="entry name" value="BULB-TYPE LECTIN DOMAIN-CONTAINING PROTEIN"/>
    <property type="match status" value="1"/>
</dbReference>
<feature type="domain" description="Protein kinase" evidence="20">
    <location>
        <begin position="528"/>
        <end position="813"/>
    </location>
</feature>
<dbReference type="PROSITE" id="PS00107">
    <property type="entry name" value="PROTEIN_KINASE_ATP"/>
    <property type="match status" value="1"/>
</dbReference>
<dbReference type="InterPro" id="IPR008271">
    <property type="entry name" value="Ser/Thr_kinase_AS"/>
</dbReference>
<evidence type="ECO:0000256" key="12">
    <source>
        <dbReference type="ARBA" id="ARBA00023180"/>
    </source>
</evidence>
<dbReference type="InterPro" id="IPR000858">
    <property type="entry name" value="S_locus_glycoprot_dom"/>
</dbReference>
<dbReference type="EMBL" id="JBCNJP010010067">
    <property type="protein sequence ID" value="KAK9048784.1"/>
    <property type="molecule type" value="Genomic_DNA"/>
</dbReference>
<dbReference type="Proteomes" id="UP001408789">
    <property type="component" value="Unassembled WGS sequence"/>
</dbReference>
<dbReference type="Gene3D" id="3.30.200.20">
    <property type="entry name" value="Phosphorylase Kinase, domain 1"/>
    <property type="match status" value="1"/>
</dbReference>
<keyword evidence="9 18" id="KW-1133">Transmembrane helix</keyword>
<feature type="domain" description="Apple" evidence="23">
    <location>
        <begin position="345"/>
        <end position="425"/>
    </location>
</feature>
<comment type="caution">
    <text evidence="16">Lacks conserved residue(s) required for the propagation of feature annotation.</text>
</comment>
<evidence type="ECO:0000256" key="7">
    <source>
        <dbReference type="ARBA" id="ARBA00022777"/>
    </source>
</evidence>
<evidence type="ECO:0000259" key="21">
    <source>
        <dbReference type="PROSITE" id="PS50026"/>
    </source>
</evidence>
<feature type="domain" description="Bulb-type lectin" evidence="22">
    <location>
        <begin position="25"/>
        <end position="154"/>
    </location>
</feature>
<feature type="transmembrane region" description="Helical" evidence="18">
    <location>
        <begin position="448"/>
        <end position="472"/>
    </location>
</feature>
<evidence type="ECO:0000256" key="19">
    <source>
        <dbReference type="SAM" id="SignalP"/>
    </source>
</evidence>
<comment type="catalytic activity">
    <reaction evidence="13 15">
        <text>L-threonyl-[protein] + ATP = O-phospho-L-threonyl-[protein] + ADP + H(+)</text>
        <dbReference type="Rhea" id="RHEA:46608"/>
        <dbReference type="Rhea" id="RHEA-COMP:11060"/>
        <dbReference type="Rhea" id="RHEA-COMP:11605"/>
        <dbReference type="ChEBI" id="CHEBI:15378"/>
        <dbReference type="ChEBI" id="CHEBI:30013"/>
        <dbReference type="ChEBI" id="CHEBI:30616"/>
        <dbReference type="ChEBI" id="CHEBI:61977"/>
        <dbReference type="ChEBI" id="CHEBI:456216"/>
        <dbReference type="EC" id="2.7.11.1"/>
    </reaction>
</comment>
<keyword evidence="12" id="KW-0325">Glycoprotein</keyword>
<evidence type="ECO:0000256" key="14">
    <source>
        <dbReference type="ARBA" id="ARBA00048679"/>
    </source>
</evidence>
<name>A0AAP0C365_9ASTR</name>
<dbReference type="InterPro" id="IPR017441">
    <property type="entry name" value="Protein_kinase_ATP_BS"/>
</dbReference>
<sequence length="838" mass="94537">MEALHKFSVLFCVLFSILPTYLMQQDTITPDQIFRDGDTLVSADEMYELGFFTPGASRYRYLGIWYKTVSPQRVVWVANRNTPIQDSSGEFRVLTNGSLLVTAGGVNNTTINVWSSNTSLVVSSATINPVAQLLSSGNMVVRGSNGDGGYIWQSFDYPTDTFLAGMKFGKDLVSGMDRRWRPWKSADDPSPGEYVAFMDTNGFPQLFEQKGSVRIARYGPWNGVTFNGMPNHANSVLTHEFVFDDKEVYYRYELVNSSAPSIVYVNPEGSFLRLNWVNRTQEWLPYWNAIIDMCSRLSVCGPNGRCNPNSSPACSCMEGYVPQNPDEWSASEWSSGCRRRTPLDCPNAEGFRVFKNIKLPDTRRSWYNRNMTLGECATACKRNCSCTAYANIDIRRGGSGCLLWYGDLFDIRNVDESQDLYVRMAQSDITILPPDSNSKPGSNKSRKIVIVAVSISCSLIVMVILILAMVCARKKRTRCVVKSPDEPTIDQKEYYSMERRHDEEEDDNDDIELSYFSLNQISKSTDDFSNDKKLGEGGFGAVYMGVLDDGREIAVKRLSKTSRQGVNEFKNELKLIAKLQHRNLVKLLGYCNEGEESMLIYEYMPNKSLDVFIFDKIKSSTLDWTCRFHIIHGIARGILYLHQDSPLKIVHRDLKASNILLDDDMNPKISDFGLARMFRDHENEANTNRVVGTLGYIPPEYALEGTFSEKSDVYSFGVLVLEIISGKKNRGFSHEKDSDNLLAHAWRLFEEGVALELLSAHMRDSCVESKVVRSIHIGLLCVQHHAKDRPTMSSVVLMFDQDGALPLPKQPAFFAQDTRPEANQVSVNGVTMTILEPR</sequence>
<dbReference type="Pfam" id="PF11883">
    <property type="entry name" value="DUF3403"/>
    <property type="match status" value="1"/>
</dbReference>
<evidence type="ECO:0000256" key="4">
    <source>
        <dbReference type="ARBA" id="ARBA00022692"/>
    </source>
</evidence>
<dbReference type="CDD" id="cd00028">
    <property type="entry name" value="B_lectin"/>
    <property type="match status" value="1"/>
</dbReference>
<comment type="catalytic activity">
    <reaction evidence="14 15">
        <text>L-seryl-[protein] + ATP = O-phospho-L-seryl-[protein] + ADP + H(+)</text>
        <dbReference type="Rhea" id="RHEA:17989"/>
        <dbReference type="Rhea" id="RHEA-COMP:9863"/>
        <dbReference type="Rhea" id="RHEA-COMP:11604"/>
        <dbReference type="ChEBI" id="CHEBI:15378"/>
        <dbReference type="ChEBI" id="CHEBI:29999"/>
        <dbReference type="ChEBI" id="CHEBI:30616"/>
        <dbReference type="ChEBI" id="CHEBI:83421"/>
        <dbReference type="ChEBI" id="CHEBI:456216"/>
        <dbReference type="EC" id="2.7.11.1"/>
    </reaction>
</comment>
<evidence type="ECO:0000259" key="20">
    <source>
        <dbReference type="PROSITE" id="PS50011"/>
    </source>
</evidence>
<dbReference type="InterPro" id="IPR036426">
    <property type="entry name" value="Bulb-type_lectin_dom_sf"/>
</dbReference>
<dbReference type="PROSITE" id="PS50011">
    <property type="entry name" value="PROTEIN_KINASE_DOM"/>
    <property type="match status" value="1"/>
</dbReference>
<feature type="signal peptide" evidence="19">
    <location>
        <begin position="1"/>
        <end position="24"/>
    </location>
</feature>
<evidence type="ECO:0000256" key="18">
    <source>
        <dbReference type="SAM" id="Phobius"/>
    </source>
</evidence>
<comment type="caution">
    <text evidence="24">The sequence shown here is derived from an EMBL/GenBank/DDBJ whole genome shotgun (WGS) entry which is preliminary data.</text>
</comment>
<dbReference type="FunFam" id="1.10.510.10:FF:000060">
    <property type="entry name" value="G-type lectin S-receptor-like serine/threonine-protein kinase"/>
    <property type="match status" value="1"/>
</dbReference>
<comment type="subcellular location">
    <subcellularLocation>
        <location evidence="1">Membrane</location>
        <topology evidence="1">Single-pass type I membrane protein</topology>
    </subcellularLocation>
</comment>
<evidence type="ECO:0000256" key="8">
    <source>
        <dbReference type="ARBA" id="ARBA00022840"/>
    </source>
</evidence>
<dbReference type="PROSITE" id="PS50948">
    <property type="entry name" value="PAN"/>
    <property type="match status" value="1"/>
</dbReference>
<evidence type="ECO:0000256" key="13">
    <source>
        <dbReference type="ARBA" id="ARBA00047899"/>
    </source>
</evidence>
<proteinExistence type="inferred from homology"/>
<evidence type="ECO:0000256" key="3">
    <source>
        <dbReference type="ARBA" id="ARBA00022679"/>
    </source>
</evidence>
<dbReference type="EC" id="2.7.11.1" evidence="15"/>
<keyword evidence="3 15" id="KW-0808">Transferase</keyword>
<dbReference type="CDD" id="cd01098">
    <property type="entry name" value="PAN_AP_plant"/>
    <property type="match status" value="1"/>
</dbReference>
<evidence type="ECO:0000256" key="17">
    <source>
        <dbReference type="PROSITE-ProRule" id="PRU10141"/>
    </source>
</evidence>
<evidence type="ECO:0000313" key="24">
    <source>
        <dbReference type="EMBL" id="KAK9048784.1"/>
    </source>
</evidence>
<feature type="binding site" evidence="17">
    <location>
        <position position="556"/>
    </location>
    <ligand>
        <name>ATP</name>
        <dbReference type="ChEBI" id="CHEBI:30616"/>
    </ligand>
</feature>
<dbReference type="Gene3D" id="3.50.4.10">
    <property type="entry name" value="Hepatocyte Growth Factor"/>
    <property type="match status" value="1"/>
</dbReference>
<dbReference type="GO" id="GO:0016020">
    <property type="term" value="C:membrane"/>
    <property type="evidence" value="ECO:0007669"/>
    <property type="project" value="UniProtKB-SubCell"/>
</dbReference>
<evidence type="ECO:0000256" key="11">
    <source>
        <dbReference type="ARBA" id="ARBA00023157"/>
    </source>
</evidence>
<accession>A0AAP0C365</accession>
<keyword evidence="11" id="KW-1015">Disulfide bond</keyword>
<dbReference type="CDD" id="cd14066">
    <property type="entry name" value="STKc_IRAK"/>
    <property type="match status" value="1"/>
</dbReference>
<keyword evidence="2 15" id="KW-0723">Serine/threonine-protein kinase</keyword>
<keyword evidence="10 18" id="KW-0472">Membrane</keyword>
<evidence type="ECO:0000259" key="22">
    <source>
        <dbReference type="PROSITE" id="PS50927"/>
    </source>
</evidence>
<gene>
    <name evidence="24" type="ORF">SSX86_032249</name>
</gene>
<dbReference type="GO" id="GO:0048544">
    <property type="term" value="P:recognition of pollen"/>
    <property type="evidence" value="ECO:0007669"/>
    <property type="project" value="InterPro"/>
</dbReference>
<keyword evidence="4 18" id="KW-0812">Transmembrane</keyword>
<keyword evidence="16" id="KW-0245">EGF-like domain</keyword>
<keyword evidence="6 15" id="KW-0547">Nucleotide-binding</keyword>
<dbReference type="Pfam" id="PF00954">
    <property type="entry name" value="S_locus_glycop"/>
    <property type="match status" value="1"/>
</dbReference>
<reference evidence="24 25" key="1">
    <citation type="submission" date="2024-04" db="EMBL/GenBank/DDBJ databases">
        <title>The reference genome of an endangered Asteraceae, Deinandra increscens subsp. villosa, native to the Central Coast of California.</title>
        <authorList>
            <person name="Guilliams M."/>
            <person name="Hasenstab-Lehman K."/>
            <person name="Meyer R."/>
            <person name="Mcevoy S."/>
        </authorList>
    </citation>
    <scope>NUCLEOTIDE SEQUENCE [LARGE SCALE GENOMIC DNA]</scope>
    <source>
        <tissue evidence="24">Leaf</tissue>
    </source>
</reference>
<dbReference type="PROSITE" id="PS00108">
    <property type="entry name" value="PROTEIN_KINASE_ST"/>
    <property type="match status" value="1"/>
</dbReference>
<evidence type="ECO:0000256" key="10">
    <source>
        <dbReference type="ARBA" id="ARBA00023136"/>
    </source>
</evidence>
<dbReference type="PROSITE" id="PS50927">
    <property type="entry name" value="BULB_LECTIN"/>
    <property type="match status" value="1"/>
</dbReference>
<dbReference type="SMART" id="SM00220">
    <property type="entry name" value="S_TKc"/>
    <property type="match status" value="1"/>
</dbReference>
<evidence type="ECO:0000256" key="15">
    <source>
        <dbReference type="PIRNR" id="PIRNR000641"/>
    </source>
</evidence>
<dbReference type="Pfam" id="PF07714">
    <property type="entry name" value="PK_Tyr_Ser-Thr"/>
    <property type="match status" value="1"/>
</dbReference>
<dbReference type="FunFam" id="3.30.200.20:FF:000195">
    <property type="entry name" value="G-type lectin S-receptor-like serine/threonine-protein kinase"/>
    <property type="match status" value="1"/>
</dbReference>
<dbReference type="InterPro" id="IPR011009">
    <property type="entry name" value="Kinase-like_dom_sf"/>
</dbReference>
<dbReference type="SUPFAM" id="SSF56112">
    <property type="entry name" value="Protein kinase-like (PK-like)"/>
    <property type="match status" value="1"/>
</dbReference>
<evidence type="ECO:0000256" key="1">
    <source>
        <dbReference type="ARBA" id="ARBA00004479"/>
    </source>
</evidence>